<evidence type="ECO:0000313" key="1">
    <source>
        <dbReference type="EMBL" id="KAI0032684.1"/>
    </source>
</evidence>
<protein>
    <submittedName>
        <fullName evidence="1">Uncharacterized protein</fullName>
    </submittedName>
</protein>
<comment type="caution">
    <text evidence="1">The sequence shown here is derived from an EMBL/GenBank/DDBJ whole genome shotgun (WGS) entry which is preliminary data.</text>
</comment>
<proteinExistence type="predicted"/>
<dbReference type="EMBL" id="MU273539">
    <property type="protein sequence ID" value="KAI0032684.1"/>
    <property type="molecule type" value="Genomic_DNA"/>
</dbReference>
<name>A0ACB8QLQ9_9AGAM</name>
<evidence type="ECO:0000313" key="2">
    <source>
        <dbReference type="Proteomes" id="UP000814128"/>
    </source>
</evidence>
<sequence>MQDLVDRDDIDTLRLDVCDAASIGGAKEAVQAMTGGELSILVNCAGGAYIARPAIELGDPEDLALFDLNFHAAVRMVTAFAPLLLAAGAGAKIVNISSVAGSVPVPYLGMYGAAKSALNSYGETLRVELSPFGIDVVTVVTGVVSNSKDMTAFPLKLSPSSPYKPLEETFYKVFVEANSKPVHGSVYARKVVDQALSRRPRAVWWTGGQALLGWFLTTFVPRFIVVSPFPPHVFILVRMWGLHRLARARRRRGKED</sequence>
<reference evidence="1" key="1">
    <citation type="submission" date="2021-02" db="EMBL/GenBank/DDBJ databases">
        <authorList>
            <consortium name="DOE Joint Genome Institute"/>
            <person name="Ahrendt S."/>
            <person name="Looney B.P."/>
            <person name="Miyauchi S."/>
            <person name="Morin E."/>
            <person name="Drula E."/>
            <person name="Courty P.E."/>
            <person name="Chicoki N."/>
            <person name="Fauchery L."/>
            <person name="Kohler A."/>
            <person name="Kuo A."/>
            <person name="Labutti K."/>
            <person name="Pangilinan J."/>
            <person name="Lipzen A."/>
            <person name="Riley R."/>
            <person name="Andreopoulos W."/>
            <person name="He G."/>
            <person name="Johnson J."/>
            <person name="Barry K.W."/>
            <person name="Grigoriev I.V."/>
            <person name="Nagy L."/>
            <person name="Hibbett D."/>
            <person name="Henrissat B."/>
            <person name="Matheny P.B."/>
            <person name="Labbe J."/>
            <person name="Martin F."/>
        </authorList>
    </citation>
    <scope>NUCLEOTIDE SEQUENCE</scope>
    <source>
        <strain evidence="1">EC-137</strain>
    </source>
</reference>
<dbReference type="Proteomes" id="UP000814128">
    <property type="component" value="Unassembled WGS sequence"/>
</dbReference>
<gene>
    <name evidence="1" type="ORF">K488DRAFT_85658</name>
</gene>
<organism evidence="1 2">
    <name type="scientific">Vararia minispora EC-137</name>
    <dbReference type="NCBI Taxonomy" id="1314806"/>
    <lineage>
        <taxon>Eukaryota</taxon>
        <taxon>Fungi</taxon>
        <taxon>Dikarya</taxon>
        <taxon>Basidiomycota</taxon>
        <taxon>Agaricomycotina</taxon>
        <taxon>Agaricomycetes</taxon>
        <taxon>Russulales</taxon>
        <taxon>Lachnocladiaceae</taxon>
        <taxon>Vararia</taxon>
    </lineage>
</organism>
<accession>A0ACB8QLQ9</accession>
<keyword evidence="2" id="KW-1185">Reference proteome</keyword>
<reference evidence="1" key="2">
    <citation type="journal article" date="2022" name="New Phytol.">
        <title>Evolutionary transition to the ectomycorrhizal habit in the genomes of a hyperdiverse lineage of mushroom-forming fungi.</title>
        <authorList>
            <person name="Looney B."/>
            <person name="Miyauchi S."/>
            <person name="Morin E."/>
            <person name="Drula E."/>
            <person name="Courty P.E."/>
            <person name="Kohler A."/>
            <person name="Kuo A."/>
            <person name="LaButti K."/>
            <person name="Pangilinan J."/>
            <person name="Lipzen A."/>
            <person name="Riley R."/>
            <person name="Andreopoulos W."/>
            <person name="He G."/>
            <person name="Johnson J."/>
            <person name="Nolan M."/>
            <person name="Tritt A."/>
            <person name="Barry K.W."/>
            <person name="Grigoriev I.V."/>
            <person name="Nagy L.G."/>
            <person name="Hibbett D."/>
            <person name="Henrissat B."/>
            <person name="Matheny P.B."/>
            <person name="Labbe J."/>
            <person name="Martin F.M."/>
        </authorList>
    </citation>
    <scope>NUCLEOTIDE SEQUENCE</scope>
    <source>
        <strain evidence="1">EC-137</strain>
    </source>
</reference>